<feature type="transmembrane region" description="Helical" evidence="6">
    <location>
        <begin position="394"/>
        <end position="418"/>
    </location>
</feature>
<protein>
    <recommendedName>
        <fullName evidence="9">GABA permease</fullName>
    </recommendedName>
</protein>
<dbReference type="OrthoDB" id="3257095at2759"/>
<dbReference type="PANTHER" id="PTHR45649">
    <property type="entry name" value="AMINO-ACID PERMEASE BAT1"/>
    <property type="match status" value="1"/>
</dbReference>
<evidence type="ECO:0000256" key="3">
    <source>
        <dbReference type="ARBA" id="ARBA00022692"/>
    </source>
</evidence>
<organism evidence="7 8">
    <name type="scientific">Exserohilum turcicum (strain 28A)</name>
    <name type="common">Northern leaf blight fungus</name>
    <name type="synonym">Setosphaeria turcica</name>
    <dbReference type="NCBI Taxonomy" id="671987"/>
    <lineage>
        <taxon>Eukaryota</taxon>
        <taxon>Fungi</taxon>
        <taxon>Dikarya</taxon>
        <taxon>Ascomycota</taxon>
        <taxon>Pezizomycotina</taxon>
        <taxon>Dothideomycetes</taxon>
        <taxon>Pleosporomycetidae</taxon>
        <taxon>Pleosporales</taxon>
        <taxon>Pleosporineae</taxon>
        <taxon>Pleosporaceae</taxon>
        <taxon>Exserohilum</taxon>
    </lineage>
</organism>
<feature type="transmembrane region" description="Helical" evidence="6">
    <location>
        <begin position="118"/>
        <end position="138"/>
    </location>
</feature>
<evidence type="ECO:0000313" key="7">
    <source>
        <dbReference type="EMBL" id="EOA84539.1"/>
    </source>
</evidence>
<accession>R0K4U0</accession>
<feature type="transmembrane region" description="Helical" evidence="6">
    <location>
        <begin position="227"/>
        <end position="247"/>
    </location>
</feature>
<feature type="transmembrane region" description="Helical" evidence="6">
    <location>
        <begin position="158"/>
        <end position="176"/>
    </location>
</feature>
<gene>
    <name evidence="7" type="ORF">SETTUDRAFT_154217</name>
</gene>
<dbReference type="Proteomes" id="UP000016935">
    <property type="component" value="Unassembled WGS sequence"/>
</dbReference>
<reference evidence="7 8" key="2">
    <citation type="journal article" date="2013" name="PLoS Genet.">
        <title>Comparative genome structure, secondary metabolite, and effector coding capacity across Cochliobolus pathogens.</title>
        <authorList>
            <person name="Condon B.J."/>
            <person name="Leng Y."/>
            <person name="Wu D."/>
            <person name="Bushley K.E."/>
            <person name="Ohm R.A."/>
            <person name="Otillar R."/>
            <person name="Martin J."/>
            <person name="Schackwitz W."/>
            <person name="Grimwood J."/>
            <person name="MohdZainudin N."/>
            <person name="Xue C."/>
            <person name="Wang R."/>
            <person name="Manning V.A."/>
            <person name="Dhillon B."/>
            <person name="Tu Z.J."/>
            <person name="Steffenson B.J."/>
            <person name="Salamov A."/>
            <person name="Sun H."/>
            <person name="Lowry S."/>
            <person name="LaButti K."/>
            <person name="Han J."/>
            <person name="Copeland A."/>
            <person name="Lindquist E."/>
            <person name="Barry K."/>
            <person name="Schmutz J."/>
            <person name="Baker S.E."/>
            <person name="Ciuffetti L.M."/>
            <person name="Grigoriev I.V."/>
            <person name="Zhong S."/>
            <person name="Turgeon B.G."/>
        </authorList>
    </citation>
    <scope>NUCLEOTIDE SEQUENCE [LARGE SCALE GENOMIC DNA]</scope>
    <source>
        <strain evidence="8">28A</strain>
    </source>
</reference>
<evidence type="ECO:0000256" key="1">
    <source>
        <dbReference type="ARBA" id="ARBA00004141"/>
    </source>
</evidence>
<evidence type="ECO:0000256" key="4">
    <source>
        <dbReference type="ARBA" id="ARBA00022989"/>
    </source>
</evidence>
<dbReference type="eggNOG" id="KOG1289">
    <property type="taxonomic scope" value="Eukaryota"/>
</dbReference>
<dbReference type="Gene3D" id="1.20.1740.10">
    <property type="entry name" value="Amino acid/polyamine transporter I"/>
    <property type="match status" value="1"/>
</dbReference>
<reference evidence="7 8" key="1">
    <citation type="journal article" date="2012" name="PLoS Pathog.">
        <title>Diverse lifestyles and strategies of plant pathogenesis encoded in the genomes of eighteen Dothideomycetes fungi.</title>
        <authorList>
            <person name="Ohm R.A."/>
            <person name="Feau N."/>
            <person name="Henrissat B."/>
            <person name="Schoch C.L."/>
            <person name="Horwitz B.A."/>
            <person name="Barry K.W."/>
            <person name="Condon B.J."/>
            <person name="Copeland A.C."/>
            <person name="Dhillon B."/>
            <person name="Glaser F."/>
            <person name="Hesse C.N."/>
            <person name="Kosti I."/>
            <person name="LaButti K."/>
            <person name="Lindquist E.A."/>
            <person name="Lucas S."/>
            <person name="Salamov A.A."/>
            <person name="Bradshaw R.E."/>
            <person name="Ciuffetti L."/>
            <person name="Hamelin R.C."/>
            <person name="Kema G.H.J."/>
            <person name="Lawrence C."/>
            <person name="Scott J.A."/>
            <person name="Spatafora J.W."/>
            <person name="Turgeon B.G."/>
            <person name="de Wit P.J.G.M."/>
            <person name="Zhong S."/>
            <person name="Goodwin S.B."/>
            <person name="Grigoriev I.V."/>
        </authorList>
    </citation>
    <scope>NUCLEOTIDE SEQUENCE [LARGE SCALE GENOMIC DNA]</scope>
    <source>
        <strain evidence="8">28A</strain>
    </source>
</reference>
<dbReference type="PANTHER" id="PTHR45649:SF8">
    <property type="entry name" value="PERMEASE, PUTATIVE-RELATED"/>
    <property type="match status" value="1"/>
</dbReference>
<dbReference type="PIRSF" id="PIRSF006060">
    <property type="entry name" value="AA_transporter"/>
    <property type="match status" value="1"/>
</dbReference>
<keyword evidence="4 6" id="KW-1133">Transmembrane helix</keyword>
<keyword evidence="8" id="KW-1185">Reference proteome</keyword>
<feature type="transmembrane region" description="Helical" evidence="6">
    <location>
        <begin position="34"/>
        <end position="59"/>
    </location>
</feature>
<feature type="transmembrane region" description="Helical" evidence="6">
    <location>
        <begin position="439"/>
        <end position="459"/>
    </location>
</feature>
<sequence>MSDTPEEKKVLHTASNDDDVLAQLGYTQELKRSFGLLGMVGFSFSIVTSWTALSGVLIIGVESGGPPVMVWGWVCVCLVTLAVAYSMAEMCSAYPVAGGQYSWVAVLAPTRWARSMSYLCGWFMLIGIICMGAVNNFVATNFVLGIAQLNYGFTIERWHTVLVAYLITWLAAGSNIDLPHMLNKLSKAIFIWNLTSFVVCFVTILATNDHKHSASYVFSDFQNFTGWNAPYATCLGLLQSAFGMCCYDAPSHMTEEIKDARKQAPRAIVMSVYIGCFTGFAWLVALCFCIGDLEATGNTPTGVPVIEIMFNSTNSIAGTSTMASMISIIAIVCANSLMAEGSRAVYAFARDNGLPFSEVLSKVSSRSVPVYAVLLTAIVQMAFNSIYFGTTTGFNTIIAIATQGFYLSYLMPLLSRILAHFTGKKTRLEGPYSLGRWGIVLNVIGFLYLGFVCVISNFPSVTPVTSENMNYTSAATGVVMVISLVFWIMTGRNKFTGPDDGNLLDAGRHDA</sequence>
<dbReference type="AlphaFoldDB" id="R0K4U0"/>
<feature type="transmembrane region" description="Helical" evidence="6">
    <location>
        <begin position="471"/>
        <end position="489"/>
    </location>
</feature>
<evidence type="ECO:0008006" key="9">
    <source>
        <dbReference type="Google" id="ProtNLM"/>
    </source>
</evidence>
<evidence type="ECO:0000256" key="5">
    <source>
        <dbReference type="ARBA" id="ARBA00023136"/>
    </source>
</evidence>
<dbReference type="Pfam" id="PF13520">
    <property type="entry name" value="AA_permease_2"/>
    <property type="match status" value="1"/>
</dbReference>
<name>R0K4U0_EXST2</name>
<evidence type="ECO:0000256" key="6">
    <source>
        <dbReference type="SAM" id="Phobius"/>
    </source>
</evidence>
<feature type="transmembrane region" description="Helical" evidence="6">
    <location>
        <begin position="188"/>
        <end position="207"/>
    </location>
</feature>
<dbReference type="GO" id="GO:0016020">
    <property type="term" value="C:membrane"/>
    <property type="evidence" value="ECO:0007669"/>
    <property type="project" value="UniProtKB-SubCell"/>
</dbReference>
<feature type="transmembrane region" description="Helical" evidence="6">
    <location>
        <begin position="313"/>
        <end position="334"/>
    </location>
</feature>
<dbReference type="InterPro" id="IPR004840">
    <property type="entry name" value="Amino_acid_permease_CS"/>
</dbReference>
<feature type="transmembrane region" description="Helical" evidence="6">
    <location>
        <begin position="368"/>
        <end position="388"/>
    </location>
</feature>
<feature type="transmembrane region" description="Helical" evidence="6">
    <location>
        <begin position="71"/>
        <end position="97"/>
    </location>
</feature>
<keyword evidence="3 6" id="KW-0812">Transmembrane</keyword>
<feature type="transmembrane region" description="Helical" evidence="6">
    <location>
        <begin position="268"/>
        <end position="293"/>
    </location>
</feature>
<dbReference type="HOGENOM" id="CLU_004495_2_2_1"/>
<dbReference type="GO" id="GO:0006865">
    <property type="term" value="P:amino acid transport"/>
    <property type="evidence" value="ECO:0007669"/>
    <property type="project" value="InterPro"/>
</dbReference>
<dbReference type="PROSITE" id="PS00218">
    <property type="entry name" value="AMINO_ACID_PERMEASE_1"/>
    <property type="match status" value="1"/>
</dbReference>
<comment type="subcellular location">
    <subcellularLocation>
        <location evidence="1">Membrane</location>
        <topology evidence="1">Multi-pass membrane protein</topology>
    </subcellularLocation>
</comment>
<proteinExistence type="predicted"/>
<dbReference type="EMBL" id="KB908703">
    <property type="protein sequence ID" value="EOA84539.1"/>
    <property type="molecule type" value="Genomic_DNA"/>
</dbReference>
<dbReference type="GeneID" id="19397388"/>
<dbReference type="RefSeq" id="XP_008027160.1">
    <property type="nucleotide sequence ID" value="XM_008028969.1"/>
</dbReference>
<dbReference type="GO" id="GO:0022857">
    <property type="term" value="F:transmembrane transporter activity"/>
    <property type="evidence" value="ECO:0007669"/>
    <property type="project" value="InterPro"/>
</dbReference>
<dbReference type="InterPro" id="IPR002293">
    <property type="entry name" value="AA/rel_permease1"/>
</dbReference>
<keyword evidence="2" id="KW-0813">Transport</keyword>
<keyword evidence="5 6" id="KW-0472">Membrane</keyword>
<dbReference type="STRING" id="671987.R0K4U0"/>
<evidence type="ECO:0000256" key="2">
    <source>
        <dbReference type="ARBA" id="ARBA00022448"/>
    </source>
</evidence>
<evidence type="ECO:0000313" key="8">
    <source>
        <dbReference type="Proteomes" id="UP000016935"/>
    </source>
</evidence>